<feature type="non-terminal residue" evidence="2">
    <location>
        <position position="325"/>
    </location>
</feature>
<sequence length="325" mass="37491">MWFLAKELVALPGLPSTVQGMRKRALVGGWDKRKPEGVPGRAFEYHIDSLPIETQKHLRKEQASKALKDIVEKFELEEPIAERQAKEKAKRESLAKELMHISQEHREKALVRAELVSLYHSFINAQSLSRGDRAIDLFLKAVNTLELPFARDNKDVIDMTRIGSQMLYRWVRVFRQKGVIGLALEFNKAKSRKGRSLISEQPDMAEFIIATMIEYPTTNDRKMLTLLEARYGESTFQLPSQSSLRIWMSSWKEKNASSFTYMTNPDKWRNEFMSAFGDASEIAQALNDLWELDATPGDIECVWEGNRKRVHISGVIDVWSRRARF</sequence>
<dbReference type="InterPro" id="IPR009061">
    <property type="entry name" value="DNA-bd_dom_put_sf"/>
</dbReference>
<evidence type="ECO:0000259" key="1">
    <source>
        <dbReference type="PROSITE" id="PS51702"/>
    </source>
</evidence>
<dbReference type="InterPro" id="IPR003314">
    <property type="entry name" value="Mu-type_HTH"/>
</dbReference>
<accession>F9RKE7</accession>
<dbReference type="eggNOG" id="COG2801">
    <property type="taxonomic scope" value="Bacteria"/>
</dbReference>
<dbReference type="AlphaFoldDB" id="F9RKE7"/>
<dbReference type="RefSeq" id="WP_005593611.1">
    <property type="nucleotide sequence ID" value="NZ_AFWE01000062.1"/>
</dbReference>
<organism evidence="2 3">
    <name type="scientific">Vibrio scophthalmi LMG 19158</name>
    <dbReference type="NCBI Taxonomy" id="870967"/>
    <lineage>
        <taxon>Bacteria</taxon>
        <taxon>Pseudomonadati</taxon>
        <taxon>Pseudomonadota</taxon>
        <taxon>Gammaproteobacteria</taxon>
        <taxon>Vibrionales</taxon>
        <taxon>Vibrionaceae</taxon>
        <taxon>Vibrio</taxon>
    </lineage>
</organism>
<dbReference type="Pfam" id="PF02316">
    <property type="entry name" value="HTH_Tnp_Mu_1"/>
    <property type="match status" value="1"/>
</dbReference>
<dbReference type="PROSITE" id="PS51702">
    <property type="entry name" value="HTH_MU"/>
    <property type="match status" value="1"/>
</dbReference>
<proteinExistence type="predicted"/>
<evidence type="ECO:0000313" key="3">
    <source>
        <dbReference type="Proteomes" id="UP000004349"/>
    </source>
</evidence>
<dbReference type="Proteomes" id="UP000004349">
    <property type="component" value="Unassembled WGS sequence"/>
</dbReference>
<dbReference type="GO" id="GO:0003677">
    <property type="term" value="F:DNA binding"/>
    <property type="evidence" value="ECO:0007669"/>
    <property type="project" value="InterPro"/>
</dbReference>
<gene>
    <name evidence="2" type="ORF">VIS19158_09303</name>
</gene>
<dbReference type="EMBL" id="AFWE01000062">
    <property type="protein sequence ID" value="EGU39858.1"/>
    <property type="molecule type" value="Genomic_DNA"/>
</dbReference>
<reference evidence="2 3" key="1">
    <citation type="journal article" date="2012" name="Int. J. Syst. Evol. Microbiol.">
        <title>Vibrio caribbeanicus sp. nov., isolated from the marine sponge Scleritoderma cyanea.</title>
        <authorList>
            <person name="Hoffmann M."/>
            <person name="Monday S.R."/>
            <person name="Allard M.W."/>
            <person name="Strain E.A."/>
            <person name="Whittaker P."/>
            <person name="Naum M."/>
            <person name="McCarthy P.J."/>
            <person name="Lopez J.V."/>
            <person name="Fischer M."/>
            <person name="Brown E.W."/>
        </authorList>
    </citation>
    <scope>NUCLEOTIDE SEQUENCE [LARGE SCALE GENOMIC DNA]</scope>
    <source>
        <strain evidence="2 3">LMG 19158</strain>
    </source>
</reference>
<feature type="domain" description="HTH Mu-type" evidence="1">
    <location>
        <begin position="1"/>
        <end position="66"/>
    </location>
</feature>
<dbReference type="InterPro" id="IPR036388">
    <property type="entry name" value="WH-like_DNA-bd_sf"/>
</dbReference>
<dbReference type="SUPFAM" id="SSF46955">
    <property type="entry name" value="Putative DNA-binding domain"/>
    <property type="match status" value="1"/>
</dbReference>
<dbReference type="Gene3D" id="1.10.10.10">
    <property type="entry name" value="Winged helix-like DNA-binding domain superfamily/Winged helix DNA-binding domain"/>
    <property type="match status" value="1"/>
</dbReference>
<evidence type="ECO:0000313" key="2">
    <source>
        <dbReference type="EMBL" id="EGU39858.1"/>
    </source>
</evidence>
<name>F9RKE7_9VIBR</name>
<protein>
    <submittedName>
        <fullName evidence="2">Integrase catalytic subunit</fullName>
    </submittedName>
</protein>
<comment type="caution">
    <text evidence="2">The sequence shown here is derived from an EMBL/GenBank/DDBJ whole genome shotgun (WGS) entry which is preliminary data.</text>
</comment>